<evidence type="ECO:0000313" key="2">
    <source>
        <dbReference type="Proteomes" id="UP000308488"/>
    </source>
</evidence>
<evidence type="ECO:0000313" key="1">
    <source>
        <dbReference type="EMBL" id="TKV66986.1"/>
    </source>
</evidence>
<keyword evidence="2" id="KW-1185">Reference proteome</keyword>
<gene>
    <name evidence="1" type="ORF">FDP08_02225</name>
</gene>
<name>A0A4U6R3W4_9GAMM</name>
<protein>
    <submittedName>
        <fullName evidence="1">Uncharacterized protein</fullName>
    </submittedName>
</protein>
<comment type="caution">
    <text evidence="1">The sequence shown here is derived from an EMBL/GenBank/DDBJ whole genome shotgun (WGS) entry which is preliminary data.</text>
</comment>
<sequence length="548" mass="61096">MDLFDNPFKTLGATPRDDRRRIMELADEGALLLDPQECSEARSILTMPRKRLEAELAWLPGLGPKKASEVLAAVESKPNDLFSLEGILPIARCNAVGAALAQSNLTEPRAVSDWLLELGWAFEDVDPETLRRIINEERVVSGFAEITDISIVESGIAERRRYYRQVMKSALGKMDSLDLVKAITLTVEKATELGEVSGPKLLADLVESFEVEAQEFLEREGENINLLISRVEEALDLELADADLEPIIERLCQVTRNWDLVAQPIQVVQKSRGLPHEASQDIAYSVRALAVTLNNDFAKLELAKKLTEMLRQVFAEVVDVADRVAEDAGALDDLAEQRERLVEDAARQEEEWQREITYEAEVGALFKNKLRISPDGIEWKGRRIPLDDVTGVRWGGVSRSVNGIPSGTTYTIMIFSKSQSMEIELKNQAIYSSFVDRLWRSVGVRLLTEFLDSLRTGQKFRFGPLVVSDFGVELTRRGILSKGSAQFCKWDDLLTGTADGAFHIGHKDDKKLAAGLSYLDVNNVHILQGAMSILWKNGGERLSSILNS</sequence>
<dbReference type="OrthoDB" id="3479at2"/>
<dbReference type="RefSeq" id="WP_137434406.1">
    <property type="nucleotide sequence ID" value="NZ_JANRHC010000005.1"/>
</dbReference>
<dbReference type="EMBL" id="SZYH01000001">
    <property type="protein sequence ID" value="TKV66986.1"/>
    <property type="molecule type" value="Genomic_DNA"/>
</dbReference>
<organism evidence="1 2">
    <name type="scientific">Marinobacter panjinensis</name>
    <dbReference type="NCBI Taxonomy" id="2576384"/>
    <lineage>
        <taxon>Bacteria</taxon>
        <taxon>Pseudomonadati</taxon>
        <taxon>Pseudomonadota</taxon>
        <taxon>Gammaproteobacteria</taxon>
        <taxon>Pseudomonadales</taxon>
        <taxon>Marinobacteraceae</taxon>
        <taxon>Marinobacter</taxon>
    </lineage>
</organism>
<accession>A0A4U6R3W4</accession>
<dbReference type="AlphaFoldDB" id="A0A4U6R3W4"/>
<dbReference type="Proteomes" id="UP000308488">
    <property type="component" value="Unassembled WGS sequence"/>
</dbReference>
<proteinExistence type="predicted"/>
<reference evidence="1 2" key="1">
    <citation type="submission" date="2019-05" db="EMBL/GenBank/DDBJ databases">
        <title>Marinobacter panjinensis sp. nov., a moderately halophilic bacterium isolated from sea tidal flat environment.</title>
        <authorList>
            <person name="Yang W."/>
            <person name="An M."/>
            <person name="He W."/>
            <person name="Luo X."/>
            <person name="Zhu L."/>
            <person name="Chen G."/>
            <person name="Zhang Y."/>
            <person name="Wang Y."/>
        </authorList>
    </citation>
    <scope>NUCLEOTIDE SEQUENCE [LARGE SCALE GENOMIC DNA]</scope>
    <source>
        <strain evidence="1 2">PJ-16</strain>
    </source>
</reference>